<dbReference type="Proteomes" id="UP000641646">
    <property type="component" value="Unassembled WGS sequence"/>
</dbReference>
<dbReference type="GO" id="GO:0003677">
    <property type="term" value="F:DNA binding"/>
    <property type="evidence" value="ECO:0007669"/>
    <property type="project" value="TreeGrafter"/>
</dbReference>
<dbReference type="PROSITE" id="PS51679">
    <property type="entry name" value="SAM_MT_C5"/>
    <property type="match status" value="1"/>
</dbReference>
<keyword evidence="4 6" id="KW-0949">S-adenosyl-L-methionine</keyword>
<comment type="similarity">
    <text evidence="6 7">Belongs to the class I-like SAM-binding methyltransferase superfamily. C5-methyltransferase family.</text>
</comment>
<keyword evidence="5" id="KW-0680">Restriction system</keyword>
<dbReference type="InterPro" id="IPR050390">
    <property type="entry name" value="C5-Methyltransferase"/>
</dbReference>
<keyword evidence="3 6" id="KW-0808">Transferase</keyword>
<dbReference type="GO" id="GO:0003886">
    <property type="term" value="F:DNA (cytosine-5-)-methyltransferase activity"/>
    <property type="evidence" value="ECO:0007669"/>
    <property type="project" value="UniProtKB-EC"/>
</dbReference>
<feature type="active site" evidence="6">
    <location>
        <position position="100"/>
    </location>
</feature>
<evidence type="ECO:0000256" key="5">
    <source>
        <dbReference type="ARBA" id="ARBA00022747"/>
    </source>
</evidence>
<keyword evidence="2 6" id="KW-0489">Methyltransferase</keyword>
<comment type="caution">
    <text evidence="8">The sequence shown here is derived from an EMBL/GenBank/DDBJ whole genome shotgun (WGS) entry which is preliminary data.</text>
</comment>
<proteinExistence type="inferred from homology"/>
<evidence type="ECO:0000313" key="8">
    <source>
        <dbReference type="EMBL" id="MBD2182189.1"/>
    </source>
</evidence>
<dbReference type="PRINTS" id="PR00105">
    <property type="entry name" value="C5METTRFRASE"/>
</dbReference>
<dbReference type="GO" id="GO:0032259">
    <property type="term" value="P:methylation"/>
    <property type="evidence" value="ECO:0007669"/>
    <property type="project" value="UniProtKB-KW"/>
</dbReference>
<gene>
    <name evidence="8" type="ORF">H6G03_13945</name>
</gene>
<dbReference type="Gene3D" id="3.90.120.10">
    <property type="entry name" value="DNA Methylase, subunit A, domain 2"/>
    <property type="match status" value="1"/>
</dbReference>
<evidence type="ECO:0000256" key="1">
    <source>
        <dbReference type="ARBA" id="ARBA00011975"/>
    </source>
</evidence>
<evidence type="ECO:0000256" key="4">
    <source>
        <dbReference type="ARBA" id="ARBA00022691"/>
    </source>
</evidence>
<dbReference type="EC" id="2.1.1.37" evidence="1"/>
<reference evidence="8" key="2">
    <citation type="submission" date="2020-08" db="EMBL/GenBank/DDBJ databases">
        <authorList>
            <person name="Chen M."/>
            <person name="Teng W."/>
            <person name="Zhao L."/>
            <person name="Hu C."/>
            <person name="Zhou Y."/>
            <person name="Han B."/>
            <person name="Song L."/>
            <person name="Shu W."/>
        </authorList>
    </citation>
    <scope>NUCLEOTIDE SEQUENCE</scope>
    <source>
        <strain evidence="8">FACHB-1375</strain>
    </source>
</reference>
<dbReference type="InterPro" id="IPR001525">
    <property type="entry name" value="C5_MeTfrase"/>
</dbReference>
<reference evidence="8" key="1">
    <citation type="journal article" date="2015" name="ISME J.">
        <title>Draft Genome Sequence of Streptomyces incarnatus NRRL8089, which Produces the Nucleoside Antibiotic Sinefungin.</title>
        <authorList>
            <person name="Oshima K."/>
            <person name="Hattori M."/>
            <person name="Shimizu H."/>
            <person name="Fukuda K."/>
            <person name="Nemoto M."/>
            <person name="Inagaki K."/>
            <person name="Tamura T."/>
        </authorList>
    </citation>
    <scope>NUCLEOTIDE SEQUENCE</scope>
    <source>
        <strain evidence="8">FACHB-1375</strain>
    </source>
</reference>
<dbReference type="PANTHER" id="PTHR10629:SF52">
    <property type="entry name" value="DNA (CYTOSINE-5)-METHYLTRANSFERASE 1"/>
    <property type="match status" value="1"/>
</dbReference>
<dbReference type="InterPro" id="IPR029063">
    <property type="entry name" value="SAM-dependent_MTases_sf"/>
</dbReference>
<dbReference type="RefSeq" id="WP_190464999.1">
    <property type="nucleotide sequence ID" value="NZ_JACJPW010000032.1"/>
</dbReference>
<dbReference type="AlphaFoldDB" id="A0A926VGF7"/>
<dbReference type="SUPFAM" id="SSF53335">
    <property type="entry name" value="S-adenosyl-L-methionine-dependent methyltransferases"/>
    <property type="match status" value="1"/>
</dbReference>
<dbReference type="Pfam" id="PF00145">
    <property type="entry name" value="DNA_methylase"/>
    <property type="match status" value="1"/>
</dbReference>
<organism evidence="8 9">
    <name type="scientific">Aerosakkonema funiforme FACHB-1375</name>
    <dbReference type="NCBI Taxonomy" id="2949571"/>
    <lineage>
        <taxon>Bacteria</taxon>
        <taxon>Bacillati</taxon>
        <taxon>Cyanobacteriota</taxon>
        <taxon>Cyanophyceae</taxon>
        <taxon>Oscillatoriophycideae</taxon>
        <taxon>Aerosakkonematales</taxon>
        <taxon>Aerosakkonemataceae</taxon>
        <taxon>Aerosakkonema</taxon>
    </lineage>
</organism>
<keyword evidence="9" id="KW-1185">Reference proteome</keyword>
<protein>
    <recommendedName>
        <fullName evidence="1">DNA (cytosine-5-)-methyltransferase</fullName>
        <ecNumber evidence="1">2.1.1.37</ecNumber>
    </recommendedName>
</protein>
<dbReference type="PANTHER" id="PTHR10629">
    <property type="entry name" value="CYTOSINE-SPECIFIC METHYLTRANSFERASE"/>
    <property type="match status" value="1"/>
</dbReference>
<dbReference type="GO" id="GO:0044027">
    <property type="term" value="P:negative regulation of gene expression via chromosomal CpG island methylation"/>
    <property type="evidence" value="ECO:0007669"/>
    <property type="project" value="TreeGrafter"/>
</dbReference>
<evidence type="ECO:0000256" key="7">
    <source>
        <dbReference type="RuleBase" id="RU000416"/>
    </source>
</evidence>
<dbReference type="GO" id="GO:0009307">
    <property type="term" value="P:DNA restriction-modification system"/>
    <property type="evidence" value="ECO:0007669"/>
    <property type="project" value="UniProtKB-KW"/>
</dbReference>
<dbReference type="EMBL" id="JACJPW010000032">
    <property type="protein sequence ID" value="MBD2182189.1"/>
    <property type="molecule type" value="Genomic_DNA"/>
</dbReference>
<evidence type="ECO:0000256" key="2">
    <source>
        <dbReference type="ARBA" id="ARBA00022603"/>
    </source>
</evidence>
<evidence type="ECO:0000256" key="6">
    <source>
        <dbReference type="PROSITE-ProRule" id="PRU01016"/>
    </source>
</evidence>
<sequence>MIDRPKIFSFFSGSGFLDLGFELNGFDIAYVNEIYAPFMQAYRYSRQCLNLHSPAYGYHEGEAADVTKLTEAEQAQRLQQLIQDARKNTDIIGFIGGPPCPDFSVGGKNRGAEGDNGKLSAAYVELICQQKPDFFLFENVKGLWRTKKHRTFFENLKARLNQFGYILVERLINAIEYGVPQDRDRIILIGFHTNLIKNIGIKVNYNQKLLPETAFPWTKHILYPRQQAFAYPWPSTAPFREDFILPCPDGIPQQLTAEYWFEKNDVLNHPNGQHYFKPKAGLKRFASVDEGDDSKKSYKRLHRWRYSPTACYGNNEVHLHPYKVRRLTVAEALAIQSLPKNFVLPSNMSLTNMFKTIGNGVPYLASKGIAETIIDFLQISDRISCHTHLALAKLDGDRTFTPSLTSSP</sequence>
<evidence type="ECO:0000256" key="3">
    <source>
        <dbReference type="ARBA" id="ARBA00022679"/>
    </source>
</evidence>
<evidence type="ECO:0000313" key="9">
    <source>
        <dbReference type="Proteomes" id="UP000641646"/>
    </source>
</evidence>
<dbReference type="NCBIfam" id="TIGR00675">
    <property type="entry name" value="dcm"/>
    <property type="match status" value="1"/>
</dbReference>
<accession>A0A926VGF7</accession>
<dbReference type="Gene3D" id="3.40.50.150">
    <property type="entry name" value="Vaccinia Virus protein VP39"/>
    <property type="match status" value="1"/>
</dbReference>
<name>A0A926VGF7_9CYAN</name>